<name>A0A2S7VRB0_9VIBR</name>
<evidence type="ECO:0008006" key="3">
    <source>
        <dbReference type="Google" id="ProtNLM"/>
    </source>
</evidence>
<dbReference type="Gene3D" id="3.90.1140.10">
    <property type="entry name" value="Cyclic phosphodiesterase"/>
    <property type="match status" value="1"/>
</dbReference>
<comment type="caution">
    <text evidence="1">The sequence shown here is derived from an EMBL/GenBank/DDBJ whole genome shotgun (WGS) entry which is preliminary data.</text>
</comment>
<sequence length="241" mass="27904">MSEEIYDKMWQRFKVASKTDQYELDSHLLDLPNDTRRGITALAYLKQGNNALLDEIMRFQEAVSILEPDQYYHPREELHLTILSIISCVANFEITHINAQSYVEVFNKVVGSIAPIEIEYKGISASENCIILQGFPMGNGLEQFRNKLREALVEEGLRVTFDSRYKQVTAHSSLIRFRSPINNAQRLFNLCEQYRNHTFGRITLNDFELVFNNWYQHLDITQSLSRTCISLNTNTKSLAEA</sequence>
<dbReference type="Proteomes" id="UP000238707">
    <property type="component" value="Unassembled WGS sequence"/>
</dbReference>
<organism evidence="1 2">
    <name type="scientific">Vibrio chagasii</name>
    <dbReference type="NCBI Taxonomy" id="170679"/>
    <lineage>
        <taxon>Bacteria</taxon>
        <taxon>Pseudomonadati</taxon>
        <taxon>Pseudomonadota</taxon>
        <taxon>Gammaproteobacteria</taxon>
        <taxon>Vibrionales</taxon>
        <taxon>Vibrionaceae</taxon>
        <taxon>Vibrio</taxon>
    </lineage>
</organism>
<dbReference type="AlphaFoldDB" id="A0A2S7VRB0"/>
<accession>A0A2S7VRB0</accession>
<protein>
    <recommendedName>
        <fullName evidence="3">Mutarotase</fullName>
    </recommendedName>
</protein>
<evidence type="ECO:0000313" key="2">
    <source>
        <dbReference type="Proteomes" id="UP000238707"/>
    </source>
</evidence>
<gene>
    <name evidence="1" type="ORF">BTO10_05210</name>
</gene>
<dbReference type="EMBL" id="MSCI01000001">
    <property type="protein sequence ID" value="PQJ64190.1"/>
    <property type="molecule type" value="Genomic_DNA"/>
</dbReference>
<dbReference type="SUPFAM" id="SSF55144">
    <property type="entry name" value="LigT-like"/>
    <property type="match status" value="1"/>
</dbReference>
<dbReference type="RefSeq" id="WP_105023817.1">
    <property type="nucleotide sequence ID" value="NZ_MSCI01000001.1"/>
</dbReference>
<proteinExistence type="predicted"/>
<dbReference type="InterPro" id="IPR009097">
    <property type="entry name" value="Cyclic_Pdiesterase"/>
</dbReference>
<reference evidence="1 2" key="1">
    <citation type="submission" date="2016-12" db="EMBL/GenBank/DDBJ databases">
        <title>Diversity of luminous bacteria.</title>
        <authorList>
            <person name="Yoshizawa S."/>
            <person name="Kogure K."/>
        </authorList>
    </citation>
    <scope>NUCLEOTIDE SEQUENCE [LARGE SCALE GENOMIC DNA]</scope>
    <source>
        <strain evidence="1 2">LC2-408</strain>
    </source>
</reference>
<keyword evidence="2" id="KW-1185">Reference proteome</keyword>
<evidence type="ECO:0000313" key="1">
    <source>
        <dbReference type="EMBL" id="PQJ64190.1"/>
    </source>
</evidence>